<reference evidence="1 2" key="1">
    <citation type="journal article" date="2018" name="Mol. Biol. Evol.">
        <title>Broad Genomic Sampling Reveals a Smut Pathogenic Ancestry of the Fungal Clade Ustilaginomycotina.</title>
        <authorList>
            <person name="Kijpornyongpan T."/>
            <person name="Mondo S.J."/>
            <person name="Barry K."/>
            <person name="Sandor L."/>
            <person name="Lee J."/>
            <person name="Lipzen A."/>
            <person name="Pangilinan J."/>
            <person name="LaButti K."/>
            <person name="Hainaut M."/>
            <person name="Henrissat B."/>
            <person name="Grigoriev I.V."/>
            <person name="Spatafora J.W."/>
            <person name="Aime M.C."/>
        </authorList>
    </citation>
    <scope>NUCLEOTIDE SEQUENCE [LARGE SCALE GENOMIC DNA]</scope>
    <source>
        <strain evidence="1 2">SA 807</strain>
    </source>
</reference>
<organism evidence="1 2">
    <name type="scientific">Violaceomyces palustris</name>
    <dbReference type="NCBI Taxonomy" id="1673888"/>
    <lineage>
        <taxon>Eukaryota</taxon>
        <taxon>Fungi</taxon>
        <taxon>Dikarya</taxon>
        <taxon>Basidiomycota</taxon>
        <taxon>Ustilaginomycotina</taxon>
        <taxon>Ustilaginomycetes</taxon>
        <taxon>Violaceomycetales</taxon>
        <taxon>Violaceomycetaceae</taxon>
        <taxon>Violaceomyces</taxon>
    </lineage>
</organism>
<accession>A0ACD0P311</accession>
<dbReference type="Proteomes" id="UP000245626">
    <property type="component" value="Unassembled WGS sequence"/>
</dbReference>
<evidence type="ECO:0000313" key="2">
    <source>
        <dbReference type="Proteomes" id="UP000245626"/>
    </source>
</evidence>
<evidence type="ECO:0000313" key="1">
    <source>
        <dbReference type="EMBL" id="PWN52329.1"/>
    </source>
</evidence>
<gene>
    <name evidence="1" type="ORF">IE53DRAFT_367294</name>
</gene>
<dbReference type="EMBL" id="KZ819783">
    <property type="protein sequence ID" value="PWN52329.1"/>
    <property type="molecule type" value="Genomic_DNA"/>
</dbReference>
<proteinExistence type="predicted"/>
<name>A0ACD0P311_9BASI</name>
<protein>
    <submittedName>
        <fullName evidence="1">Uncharacterized protein</fullName>
    </submittedName>
</protein>
<sequence>MEPTTPQPQSELRHRANAAALEAPGELDRQSTPQPGNNKQLDAEDVSKDRTPDQQPEKILGRTPDGTVFTVPHTPDMLTSIFDPREPKTPLDLVTLVSVAFQIATFFALSRRACQVFFFFYFFFWRGAYNIGLGYILKQQSERGWIVKTVKKNGWMDEKRRPKVREWVKQQLVTKMEKDYNFDALPMDYNIWLMFRSIVDVILINDFVAYSLFAFSCTRLPEGHSLALHILRWVSGWTLIFFNLWVKMDAHRVVKDYAWYWGDCFFLCLQSLVFDGVYEIAPDPMYSIGYAGYYGLSLVSGSYAVLFVSLAAHAAQFLFLHFFENPHIERTYGEKKPIAARVPLQKAPFNAASRRAAKGSTSDSDETLSPGSPTCATFDQSELDLAPTPSQTDGSTAATDDETDEELRRHQDKAETLRNVSSSNDAIRSRMESMEDDESNNKATSLHDLHHRIFRKDTVVFKNLDLMRANDFLLVVGVFYALIPLITPQVGPKYRLGLFYLNALAWRVFHSFGLGAVLKAQSKSKWVVRHYLKHYNYERPDDAVYEAFDNWKVIYNTSLVMTYLSFGVLCWNCYAPIGRDLTVGTDLLRHTLGLMLIALHVWTANSSYSVLGPFGWLYGDFFVDEYPHQLYYTGIYRFLNNPERSMGGAAFFGLTLISGSKVALSMAFISHIAHWCFLSFVEGPHMRKLYGEAAVRKDSGVTKQLKSVANRNRHLFKVAQELPSVRNMQGTFEKVHKDATYAFEDFFNKSKPKFEGMLEETKILLQQSRDRLLIVRVGEDAETIDRSKYSLEVTPSSVSGSNRFHLGEPISVNWTAAIGHSRRDWIGIYLTSRFGNADANVKDESKLITKISSQGKWLGVAEGEWVGDVHTGETSSNLGSDGAQFKRSGDLVKGTSVFKNNKLPWVAGTYELRYHHDAKHNVLARSKTFEIYVERPQDSNSFEETYTSLTKIIRYALSENPQPSTIHQAINVPSSSESSTSSNSSVSGKSPAEDGDPDDFTIWNVDQARKISSAIRQAFDVDFSQEVIVAEANVRRLARDVVQARRLLSS</sequence>
<keyword evidence="2" id="KW-1185">Reference proteome</keyword>